<proteinExistence type="predicted"/>
<name>A0ACC1LQJ2_9FUNG</name>
<accession>A0ACC1LQJ2</accession>
<evidence type="ECO:0000313" key="1">
    <source>
        <dbReference type="EMBL" id="KAJ2813459.1"/>
    </source>
</evidence>
<gene>
    <name evidence="1" type="ORF">H4S07_000670</name>
</gene>
<dbReference type="Proteomes" id="UP001140096">
    <property type="component" value="Unassembled WGS sequence"/>
</dbReference>
<reference evidence="1" key="1">
    <citation type="submission" date="2022-07" db="EMBL/GenBank/DDBJ databases">
        <title>Phylogenomic reconstructions and comparative analyses of Kickxellomycotina fungi.</title>
        <authorList>
            <person name="Reynolds N.K."/>
            <person name="Stajich J.E."/>
            <person name="Barry K."/>
            <person name="Grigoriev I.V."/>
            <person name="Crous P."/>
            <person name="Smith M.E."/>
        </authorList>
    </citation>
    <scope>NUCLEOTIDE SEQUENCE</scope>
    <source>
        <strain evidence="1">CBS 102833</strain>
    </source>
</reference>
<comment type="caution">
    <text evidence="1">The sequence shown here is derived from an EMBL/GenBank/DDBJ whole genome shotgun (WGS) entry which is preliminary data.</text>
</comment>
<dbReference type="EMBL" id="JANBUP010000054">
    <property type="protein sequence ID" value="KAJ2813459.1"/>
    <property type="molecule type" value="Genomic_DNA"/>
</dbReference>
<protein>
    <submittedName>
        <fullName evidence="1">Uncharacterized protein</fullName>
    </submittedName>
</protein>
<organism evidence="1 2">
    <name type="scientific">Coemansia furcata</name>
    <dbReference type="NCBI Taxonomy" id="417177"/>
    <lineage>
        <taxon>Eukaryota</taxon>
        <taxon>Fungi</taxon>
        <taxon>Fungi incertae sedis</taxon>
        <taxon>Zoopagomycota</taxon>
        <taxon>Kickxellomycotina</taxon>
        <taxon>Kickxellomycetes</taxon>
        <taxon>Kickxellales</taxon>
        <taxon>Kickxellaceae</taxon>
        <taxon>Coemansia</taxon>
    </lineage>
</organism>
<sequence length="326" mass="37415">MDGHKKVWRVVRQNAMTLEALVLKFFQAGDVSGLVIDEYGEYVAYPRLHKLEIRQIPAWRRVCRTKQPWHYRVLRDKVPRPVFPGAVPFPVLGHLYMGIDYPFKDDTVFRGNADTLMYLDVKLYPSLADVISKYEVFTAASHPRLQCVKTHGTFSSTLLDLALGIVPHAPVRMMGDAEYFLNTRGSALPLKEHPCIRVLSLPDMKPWHETVLELFGLLPNLVELCTKPVEFYSIDDSIPKSDIYNVYSDKILAGNQFRIWRFVDSKQAWRSGIVSTLRMMAKTCSAFDFVSPQAGNSEIFEGNMEDLLWVRGFKQRGGRLWQIITE</sequence>
<keyword evidence="2" id="KW-1185">Reference proteome</keyword>
<evidence type="ECO:0000313" key="2">
    <source>
        <dbReference type="Proteomes" id="UP001140096"/>
    </source>
</evidence>